<evidence type="ECO:0000256" key="1">
    <source>
        <dbReference type="SAM" id="MobiDB-lite"/>
    </source>
</evidence>
<organism evidence="4 5">
    <name type="scientific">Photobacterium galatheae</name>
    <dbReference type="NCBI Taxonomy" id="1654360"/>
    <lineage>
        <taxon>Bacteria</taxon>
        <taxon>Pseudomonadati</taxon>
        <taxon>Pseudomonadota</taxon>
        <taxon>Gammaproteobacteria</taxon>
        <taxon>Vibrionales</taxon>
        <taxon>Vibrionaceae</taxon>
        <taxon>Photobacterium</taxon>
    </lineage>
</organism>
<protein>
    <submittedName>
        <fullName evidence="4">Uncharacterized protein</fullName>
    </submittedName>
</protein>
<keyword evidence="2" id="KW-0472">Membrane</keyword>
<dbReference type="AlphaFoldDB" id="A0A066RKJ1"/>
<evidence type="ECO:0000256" key="2">
    <source>
        <dbReference type="SAM" id="Phobius"/>
    </source>
</evidence>
<feature type="transmembrane region" description="Helical" evidence="2">
    <location>
        <begin position="970"/>
        <end position="991"/>
    </location>
</feature>
<feature type="signal peptide" evidence="3">
    <location>
        <begin position="1"/>
        <end position="23"/>
    </location>
</feature>
<proteinExistence type="predicted"/>
<evidence type="ECO:0000313" key="4">
    <source>
        <dbReference type="EMBL" id="KDM90970.1"/>
    </source>
</evidence>
<keyword evidence="2" id="KW-0812">Transmembrane</keyword>
<feature type="transmembrane region" description="Helical" evidence="2">
    <location>
        <begin position="747"/>
        <end position="775"/>
    </location>
</feature>
<accession>A0A066RKJ1</accession>
<keyword evidence="3" id="KW-0732">Signal</keyword>
<feature type="transmembrane region" description="Helical" evidence="2">
    <location>
        <begin position="865"/>
        <end position="891"/>
    </location>
</feature>
<feature type="chain" id="PRO_5001630484" evidence="3">
    <location>
        <begin position="24"/>
        <end position="1026"/>
    </location>
</feature>
<dbReference type="Proteomes" id="UP000027192">
    <property type="component" value="Unassembled WGS sequence"/>
</dbReference>
<evidence type="ECO:0000313" key="5">
    <source>
        <dbReference type="Proteomes" id="UP000027192"/>
    </source>
</evidence>
<evidence type="ECO:0000256" key="3">
    <source>
        <dbReference type="SAM" id="SignalP"/>
    </source>
</evidence>
<sequence length="1026" mass="112300">MRKIFVSALLALLMFMQVPLASAENEIDMSVSCPAPVEALYQPISQRIFLAMFGSEGSIHALNPLGLTDSQADVIREMTASERAACAAPMPVETANTIANTLRYLYGVTAVLWGVMVALYAFDSAYLSQNRNTEKSASAESPALKIIRSLVAVAITVPFMDFLLSPFMSEQAVQEKGESSIYDFSAVHQLMFRGIGKAIGTAEDIDAKLKKRYVASNPTYVIPAPDYPIDTASYGIMHSQNKISGILDFGLCVVFETNGVTPNFNHIQESVIQDDHAYKLRFTYKEGKADCTLLLEMKKDKETLHAVDTLSKNTALAFNMNYAQKESLLFTHLARALVDVSIGHAEGMLSIVSPDSPRILLDSKHNQSQAINKVIHNLQFWTEACPLTRGEAKAFASKYGKPTDSYKPTAASIADLRTLSEKCVAYLITAKLAYPKNFQGDFTDEASSVFGTKPLKFDAALLPSVDPESDSKFAYPEVKDARRLSGRQYQTCAYYTATGNNHSPEACLKTVCDLVDPTAPVSGIFECAVLIHVAKEAGLNNYYDSLGFVATPATILTRLGKGEVASAPQSLIYSFKANYAGDVSPEISLYDFYHDLTEIDLSDYSAHFKYTDYSNDGSDRQQQSPADEIVQCLITPSKVIKNEGIFGEAYFRVCEHPINEVHNFGMYLLKMYAGYLGGVSAKYGQGLFEKYKAKKSKIAQSSGPGTSGNEPGPKKKQKSSPKKDSKNETEAETTPWKRMMSFIMDRLLSAGTLVVGGSLLSVAIDGNSFAVPQFMAPLLGKTNEDTPYWSDPSGAFTTASVVAGFAMGYIVSGNIVLTDGEEPSKAEKAAIKRSANKTTSIGMLILSFGFIAAFIVPLIPAAIFYSAFISVIANLLAMVFSANFHIIYAFANTGSDIRKKLTALFNKWVLMILRIPLLVVGFYLTYSLMVTVLPAFAEVTHDILAMAGLNIKLFGLLDMSGFISMIMSYLLFLFFFMLMMFAIFDAITGPFELTRGLVFNDDSGEALGKTDSHSKIDQNMKLFKNI</sequence>
<name>A0A066RKJ1_9GAMM</name>
<feature type="transmembrane region" description="Helical" evidence="2">
    <location>
        <begin position="838"/>
        <end position="859"/>
    </location>
</feature>
<feature type="transmembrane region" description="Helical" evidence="2">
    <location>
        <begin position="912"/>
        <end position="937"/>
    </location>
</feature>
<keyword evidence="5" id="KW-1185">Reference proteome</keyword>
<gene>
    <name evidence="4" type="ORF">EA58_14540</name>
</gene>
<keyword evidence="2" id="KW-1133">Transmembrane helix</keyword>
<feature type="transmembrane region" description="Helical" evidence="2">
    <location>
        <begin position="795"/>
        <end position="817"/>
    </location>
</feature>
<dbReference type="STRING" id="1654360.EA58_14540"/>
<comment type="caution">
    <text evidence="4">The sequence shown here is derived from an EMBL/GenBank/DDBJ whole genome shotgun (WGS) entry which is preliminary data.</text>
</comment>
<feature type="compositionally biased region" description="Polar residues" evidence="1">
    <location>
        <begin position="698"/>
        <end position="709"/>
    </location>
</feature>
<reference evidence="4 5" key="1">
    <citation type="submission" date="2014-04" db="EMBL/GenBank/DDBJ databases">
        <title>Draft genome sequence of Photobacterium halotolerans S2753: a solonamide, ngercheumicin and holomycin producer.</title>
        <authorList>
            <person name="Machado H.R."/>
            <person name="Gram L."/>
        </authorList>
    </citation>
    <scope>NUCLEOTIDE SEQUENCE [LARGE SCALE GENOMIC DNA]</scope>
    <source>
        <strain evidence="4 5">S2753</strain>
    </source>
</reference>
<feature type="transmembrane region" description="Helical" evidence="2">
    <location>
        <begin position="104"/>
        <end position="122"/>
    </location>
</feature>
<dbReference type="EMBL" id="JMIB01000027">
    <property type="protein sequence ID" value="KDM90970.1"/>
    <property type="molecule type" value="Genomic_DNA"/>
</dbReference>
<feature type="region of interest" description="Disordered" evidence="1">
    <location>
        <begin position="698"/>
        <end position="733"/>
    </location>
</feature>